<dbReference type="GO" id="GO:0016567">
    <property type="term" value="P:protein ubiquitination"/>
    <property type="evidence" value="ECO:0007669"/>
    <property type="project" value="TreeGrafter"/>
</dbReference>
<dbReference type="GO" id="GO:0005737">
    <property type="term" value="C:cytoplasm"/>
    <property type="evidence" value="ECO:0007669"/>
    <property type="project" value="TreeGrafter"/>
</dbReference>
<feature type="compositionally biased region" description="Pro residues" evidence="5">
    <location>
        <begin position="227"/>
        <end position="245"/>
    </location>
</feature>
<evidence type="ECO:0000256" key="1">
    <source>
        <dbReference type="ARBA" id="ARBA00022723"/>
    </source>
</evidence>
<feature type="compositionally biased region" description="Low complexity" evidence="5">
    <location>
        <begin position="182"/>
        <end position="195"/>
    </location>
</feature>
<feature type="region of interest" description="Disordered" evidence="5">
    <location>
        <begin position="219"/>
        <end position="260"/>
    </location>
</feature>
<dbReference type="OrthoDB" id="21204at2759"/>
<protein>
    <recommendedName>
        <fullName evidence="6">RING-type domain-containing protein</fullName>
    </recommendedName>
</protein>
<reference evidence="7" key="2">
    <citation type="submission" date="2021-02" db="EMBL/GenBank/DDBJ databases">
        <authorList>
            <person name="Kimball J.A."/>
            <person name="Haas M.W."/>
            <person name="Macchietto M."/>
            <person name="Kono T."/>
            <person name="Duquette J."/>
            <person name="Shao M."/>
        </authorList>
    </citation>
    <scope>NUCLEOTIDE SEQUENCE</scope>
    <source>
        <tissue evidence="7">Fresh leaf tissue</tissue>
    </source>
</reference>
<evidence type="ECO:0000256" key="5">
    <source>
        <dbReference type="SAM" id="MobiDB-lite"/>
    </source>
</evidence>
<dbReference type="AlphaFoldDB" id="A0A8J5S782"/>
<dbReference type="GO" id="GO:0061630">
    <property type="term" value="F:ubiquitin protein ligase activity"/>
    <property type="evidence" value="ECO:0007669"/>
    <property type="project" value="TreeGrafter"/>
</dbReference>
<dbReference type="EMBL" id="JAAALK010000287">
    <property type="protein sequence ID" value="KAG8056920.1"/>
    <property type="molecule type" value="Genomic_DNA"/>
</dbReference>
<dbReference type="InterPro" id="IPR001841">
    <property type="entry name" value="Znf_RING"/>
</dbReference>
<dbReference type="SMART" id="SM00184">
    <property type="entry name" value="RING"/>
    <property type="match status" value="1"/>
</dbReference>
<keyword evidence="1" id="KW-0479">Metal-binding</keyword>
<dbReference type="Proteomes" id="UP000729402">
    <property type="component" value="Unassembled WGS sequence"/>
</dbReference>
<comment type="caution">
    <text evidence="7">The sequence shown here is derived from an EMBL/GenBank/DDBJ whole genome shotgun (WGS) entry which is preliminary data.</text>
</comment>
<organism evidence="7 8">
    <name type="scientific">Zizania palustris</name>
    <name type="common">Northern wild rice</name>
    <dbReference type="NCBI Taxonomy" id="103762"/>
    <lineage>
        <taxon>Eukaryota</taxon>
        <taxon>Viridiplantae</taxon>
        <taxon>Streptophyta</taxon>
        <taxon>Embryophyta</taxon>
        <taxon>Tracheophyta</taxon>
        <taxon>Spermatophyta</taxon>
        <taxon>Magnoliopsida</taxon>
        <taxon>Liliopsida</taxon>
        <taxon>Poales</taxon>
        <taxon>Poaceae</taxon>
        <taxon>BOP clade</taxon>
        <taxon>Oryzoideae</taxon>
        <taxon>Oryzeae</taxon>
        <taxon>Zizaniinae</taxon>
        <taxon>Zizania</taxon>
    </lineage>
</organism>
<dbReference type="PANTHER" id="PTHR15710">
    <property type="entry name" value="E3 UBIQUITIN-PROTEIN LIGASE PRAJA"/>
    <property type="match status" value="1"/>
</dbReference>
<evidence type="ECO:0000256" key="3">
    <source>
        <dbReference type="ARBA" id="ARBA00022833"/>
    </source>
</evidence>
<proteinExistence type="predicted"/>
<dbReference type="Pfam" id="PF13639">
    <property type="entry name" value="zf-RING_2"/>
    <property type="match status" value="1"/>
</dbReference>
<evidence type="ECO:0000256" key="4">
    <source>
        <dbReference type="PROSITE-ProRule" id="PRU00175"/>
    </source>
</evidence>
<gene>
    <name evidence="7" type="ORF">GUJ93_ZPchr0002g25189</name>
</gene>
<keyword evidence="3" id="KW-0862">Zinc</keyword>
<keyword evidence="2 4" id="KW-0863">Zinc-finger</keyword>
<accession>A0A8J5S782</accession>
<evidence type="ECO:0000259" key="6">
    <source>
        <dbReference type="PROSITE" id="PS50089"/>
    </source>
</evidence>
<keyword evidence="8" id="KW-1185">Reference proteome</keyword>
<evidence type="ECO:0000313" key="7">
    <source>
        <dbReference type="EMBL" id="KAG8056920.1"/>
    </source>
</evidence>
<dbReference type="GO" id="GO:0008270">
    <property type="term" value="F:zinc ion binding"/>
    <property type="evidence" value="ECO:0007669"/>
    <property type="project" value="UniProtKB-KW"/>
</dbReference>
<evidence type="ECO:0000313" key="8">
    <source>
        <dbReference type="Proteomes" id="UP000729402"/>
    </source>
</evidence>
<feature type="domain" description="RING-type" evidence="6">
    <location>
        <begin position="288"/>
        <end position="329"/>
    </location>
</feature>
<feature type="region of interest" description="Disordered" evidence="5">
    <location>
        <begin position="172"/>
        <end position="204"/>
    </location>
</feature>
<sequence>MQPQLNFHCREVGEQPCPAWPAPDSPPPWPFNSVRCCPRPPPAPTRDAATPSVPYFCPMHVAMATQERPQFPLLYFKRCPNCRVSDDVQWSTNGNSSSASSSSSPAVVVLPPPPWPFNSVRCRARPPPAPTRDAATPSVPYFCPMHVAMATQERPQFPLLYFKRCPNCRVSDDVQSSTNGNSSSASSSSSPAVVVLPPPPPPPPLLSHFDPWDNYLFRSSRTSSEDSPPPEYPTLPWRPPSPPSPTLESPSDHRGGGRLPLAAPRETFEARALATVTVSDDAAPAAACAVCTDALPLGAAACQLPCGHLYHSDCIVPWLALRSSCPVCRRSVPMFAAPTSTTEEITTIQPSPPPLDIDPQLTATPRRRSLPVARRIRVICRRMLNYMEMSRGRQPN</sequence>
<name>A0A8J5S782_ZIZPA</name>
<dbReference type="PANTHER" id="PTHR15710:SF18">
    <property type="entry name" value="RING-TYPE E3 UBIQUITIN TRANSFERASE"/>
    <property type="match status" value="1"/>
</dbReference>
<reference evidence="7" key="1">
    <citation type="journal article" date="2021" name="bioRxiv">
        <title>Whole Genome Assembly and Annotation of Northern Wild Rice, Zizania palustris L., Supports a Whole Genome Duplication in the Zizania Genus.</title>
        <authorList>
            <person name="Haas M."/>
            <person name="Kono T."/>
            <person name="Macchietto M."/>
            <person name="Millas R."/>
            <person name="McGilp L."/>
            <person name="Shao M."/>
            <person name="Duquette J."/>
            <person name="Hirsch C.N."/>
            <person name="Kimball J."/>
        </authorList>
    </citation>
    <scope>NUCLEOTIDE SEQUENCE</scope>
    <source>
        <tissue evidence="7">Fresh leaf tissue</tissue>
    </source>
</reference>
<evidence type="ECO:0000256" key="2">
    <source>
        <dbReference type="ARBA" id="ARBA00022771"/>
    </source>
</evidence>
<dbReference type="PROSITE" id="PS50089">
    <property type="entry name" value="ZF_RING_2"/>
    <property type="match status" value="1"/>
</dbReference>